<feature type="domain" description="HTH marR-type" evidence="2">
    <location>
        <begin position="7"/>
        <end position="138"/>
    </location>
</feature>
<dbReference type="EMBL" id="SCWB01000009">
    <property type="protein sequence ID" value="TDM10655.1"/>
    <property type="molecule type" value="Genomic_DNA"/>
</dbReference>
<name>A0A4R6BU82_9STAP</name>
<keyword evidence="4" id="KW-1185">Reference proteome</keyword>
<dbReference type="InterPro" id="IPR039422">
    <property type="entry name" value="MarR/SlyA-like"/>
</dbReference>
<dbReference type="InterPro" id="IPR036390">
    <property type="entry name" value="WH_DNA-bd_sf"/>
</dbReference>
<dbReference type="RefSeq" id="WP_133443858.1">
    <property type="nucleotide sequence ID" value="NZ_SCWB01000009.1"/>
</dbReference>
<dbReference type="AlphaFoldDB" id="A0A4R6BU82"/>
<keyword evidence="1" id="KW-0238">DNA-binding</keyword>
<dbReference type="GO" id="GO:0006950">
    <property type="term" value="P:response to stress"/>
    <property type="evidence" value="ECO:0007669"/>
    <property type="project" value="TreeGrafter"/>
</dbReference>
<comment type="caution">
    <text evidence="3">The sequence shown here is derived from an EMBL/GenBank/DDBJ whole genome shotgun (WGS) entry which is preliminary data.</text>
</comment>
<organism evidence="3 4">
    <name type="scientific">Macrococcus lamae</name>
    <dbReference type="NCBI Taxonomy" id="198484"/>
    <lineage>
        <taxon>Bacteria</taxon>
        <taxon>Bacillati</taxon>
        <taxon>Bacillota</taxon>
        <taxon>Bacilli</taxon>
        <taxon>Bacillales</taxon>
        <taxon>Staphylococcaceae</taxon>
        <taxon>Macrococcus</taxon>
    </lineage>
</organism>
<dbReference type="Proteomes" id="UP000294802">
    <property type="component" value="Unassembled WGS sequence"/>
</dbReference>
<dbReference type="PROSITE" id="PS50995">
    <property type="entry name" value="HTH_MARR_2"/>
    <property type="match status" value="1"/>
</dbReference>
<evidence type="ECO:0000256" key="1">
    <source>
        <dbReference type="ARBA" id="ARBA00023125"/>
    </source>
</evidence>
<dbReference type="PANTHER" id="PTHR33164">
    <property type="entry name" value="TRANSCRIPTIONAL REGULATOR, MARR FAMILY"/>
    <property type="match status" value="1"/>
</dbReference>
<dbReference type="GO" id="GO:0003677">
    <property type="term" value="F:DNA binding"/>
    <property type="evidence" value="ECO:0007669"/>
    <property type="project" value="UniProtKB-KW"/>
</dbReference>
<dbReference type="Pfam" id="PF01047">
    <property type="entry name" value="MarR"/>
    <property type="match status" value="1"/>
</dbReference>
<dbReference type="InterPro" id="IPR036388">
    <property type="entry name" value="WH-like_DNA-bd_sf"/>
</dbReference>
<reference evidence="3 4" key="1">
    <citation type="submission" date="2019-01" db="EMBL/GenBank/DDBJ databases">
        <title>Draft genome sequences of the type strains of six Macrococcus species.</title>
        <authorList>
            <person name="Mazhar S."/>
            <person name="Altermann E."/>
            <person name="Hill C."/>
            <person name="Mcauliffe O."/>
        </authorList>
    </citation>
    <scope>NUCLEOTIDE SEQUENCE [LARGE SCALE GENOMIC DNA]</scope>
    <source>
        <strain evidence="3 4">CCM4815</strain>
    </source>
</reference>
<dbReference type="OrthoDB" id="9790052at2"/>
<protein>
    <submittedName>
        <fullName evidence="3">MarR family transcriptional regulator</fullName>
    </submittedName>
</protein>
<gene>
    <name evidence="3" type="ORF">ERX29_06320</name>
</gene>
<dbReference type="SUPFAM" id="SSF46785">
    <property type="entry name" value="Winged helix' DNA-binding domain"/>
    <property type="match status" value="1"/>
</dbReference>
<proteinExistence type="predicted"/>
<evidence type="ECO:0000313" key="4">
    <source>
        <dbReference type="Proteomes" id="UP000294802"/>
    </source>
</evidence>
<dbReference type="GO" id="GO:0003700">
    <property type="term" value="F:DNA-binding transcription factor activity"/>
    <property type="evidence" value="ECO:0007669"/>
    <property type="project" value="InterPro"/>
</dbReference>
<sequence>MNNNEIVIPLEYQLRRIADRIKIQGRSILQSYNISSQQFIAIQWLEEGPMTVGHLAGNMGLAVSTTSEMVDQLILKNCVRREKDLYDKRKVNLLLEQKGYDIIEEVITYRQDYLTGLMSGMTAHEKIELKRSVEMLYQAIGEQHNE</sequence>
<dbReference type="Gene3D" id="1.10.10.10">
    <property type="entry name" value="Winged helix-like DNA-binding domain superfamily/Winged helix DNA-binding domain"/>
    <property type="match status" value="1"/>
</dbReference>
<evidence type="ECO:0000259" key="2">
    <source>
        <dbReference type="PROSITE" id="PS50995"/>
    </source>
</evidence>
<evidence type="ECO:0000313" key="3">
    <source>
        <dbReference type="EMBL" id="TDM10655.1"/>
    </source>
</evidence>
<dbReference type="SMART" id="SM00347">
    <property type="entry name" value="HTH_MARR"/>
    <property type="match status" value="1"/>
</dbReference>
<dbReference type="InterPro" id="IPR000835">
    <property type="entry name" value="HTH_MarR-typ"/>
</dbReference>
<accession>A0A4R6BU82</accession>
<dbReference type="PANTHER" id="PTHR33164:SF99">
    <property type="entry name" value="MARR FAMILY REGULATORY PROTEIN"/>
    <property type="match status" value="1"/>
</dbReference>